<organism evidence="2 3">
    <name type="scientific">Symmachiella dynata</name>
    <dbReference type="NCBI Taxonomy" id="2527995"/>
    <lineage>
        <taxon>Bacteria</taxon>
        <taxon>Pseudomonadati</taxon>
        <taxon>Planctomycetota</taxon>
        <taxon>Planctomycetia</taxon>
        <taxon>Planctomycetales</taxon>
        <taxon>Planctomycetaceae</taxon>
        <taxon>Symmachiella</taxon>
    </lineage>
</organism>
<dbReference type="PROSITE" id="PS51257">
    <property type="entry name" value="PROKAR_LIPOPROTEIN"/>
    <property type="match status" value="1"/>
</dbReference>
<keyword evidence="3" id="KW-1185">Reference proteome</keyword>
<dbReference type="KEGG" id="sdyn:Mal52_08930"/>
<feature type="signal peptide" evidence="1">
    <location>
        <begin position="1"/>
        <end position="20"/>
    </location>
</feature>
<dbReference type="RefSeq" id="WP_145374480.1">
    <property type="nucleotide sequence ID" value="NZ_CAXBED010000001.1"/>
</dbReference>
<feature type="chain" id="PRO_5021707459" description="YceK/YidQ family lipoprotein" evidence="1">
    <location>
        <begin position="21"/>
        <end position="136"/>
    </location>
</feature>
<sequence length="136" mass="14347" precursor="true">MRILLAVILTLSVAGCGTMANLEGQQSPFLSPPGFKPVRVYGGVRNDFDWVSAGFNDSETDGDAQDNSDRLSTQILEDPIGVAGGMTALGYFAVVDPVLSFAADTITLPYVIGVLQESADESSVDVAQHPQIESDP</sequence>
<dbReference type="Proteomes" id="UP000319383">
    <property type="component" value="Chromosome"/>
</dbReference>
<evidence type="ECO:0000313" key="2">
    <source>
        <dbReference type="EMBL" id="QDU42432.1"/>
    </source>
</evidence>
<evidence type="ECO:0000256" key="1">
    <source>
        <dbReference type="SAM" id="SignalP"/>
    </source>
</evidence>
<dbReference type="AlphaFoldDB" id="A0A517ZIW6"/>
<gene>
    <name evidence="2" type="ORF">Mal52_08930</name>
</gene>
<dbReference type="OrthoDB" id="292584at2"/>
<keyword evidence="1" id="KW-0732">Signal</keyword>
<name>A0A517ZIW6_9PLAN</name>
<dbReference type="EMBL" id="CP036276">
    <property type="protein sequence ID" value="QDU42432.1"/>
    <property type="molecule type" value="Genomic_DNA"/>
</dbReference>
<evidence type="ECO:0000313" key="3">
    <source>
        <dbReference type="Proteomes" id="UP000319383"/>
    </source>
</evidence>
<proteinExistence type="predicted"/>
<protein>
    <recommendedName>
        <fullName evidence="4">YceK/YidQ family lipoprotein</fullName>
    </recommendedName>
</protein>
<evidence type="ECO:0008006" key="4">
    <source>
        <dbReference type="Google" id="ProtNLM"/>
    </source>
</evidence>
<reference evidence="2 3" key="1">
    <citation type="submission" date="2019-02" db="EMBL/GenBank/DDBJ databases">
        <title>Deep-cultivation of Planctomycetes and their phenomic and genomic characterization uncovers novel biology.</title>
        <authorList>
            <person name="Wiegand S."/>
            <person name="Jogler M."/>
            <person name="Boedeker C."/>
            <person name="Pinto D."/>
            <person name="Vollmers J."/>
            <person name="Rivas-Marin E."/>
            <person name="Kohn T."/>
            <person name="Peeters S.H."/>
            <person name="Heuer A."/>
            <person name="Rast P."/>
            <person name="Oberbeckmann S."/>
            <person name="Bunk B."/>
            <person name="Jeske O."/>
            <person name="Meyerdierks A."/>
            <person name="Storesund J.E."/>
            <person name="Kallscheuer N."/>
            <person name="Luecker S."/>
            <person name="Lage O.M."/>
            <person name="Pohl T."/>
            <person name="Merkel B.J."/>
            <person name="Hornburger P."/>
            <person name="Mueller R.-W."/>
            <person name="Bruemmer F."/>
            <person name="Labrenz M."/>
            <person name="Spormann A.M."/>
            <person name="Op den Camp H."/>
            <person name="Overmann J."/>
            <person name="Amann R."/>
            <person name="Jetten M.S.M."/>
            <person name="Mascher T."/>
            <person name="Medema M.H."/>
            <person name="Devos D.P."/>
            <person name="Kaster A.-K."/>
            <person name="Ovreas L."/>
            <person name="Rohde M."/>
            <person name="Galperin M.Y."/>
            <person name="Jogler C."/>
        </authorList>
    </citation>
    <scope>NUCLEOTIDE SEQUENCE [LARGE SCALE GENOMIC DNA]</scope>
    <source>
        <strain evidence="2 3">Mal52</strain>
    </source>
</reference>
<accession>A0A517ZIW6</accession>